<gene>
    <name evidence="3" type="ORF">DF196_09005</name>
</gene>
<name>A0A2U2N5A2_9BIFI</name>
<feature type="region of interest" description="Disordered" evidence="1">
    <location>
        <begin position="1"/>
        <end position="41"/>
    </location>
</feature>
<dbReference type="AlphaFoldDB" id="A0A2U2N5A2"/>
<protein>
    <submittedName>
        <fullName evidence="3">Uncharacterized protein</fullName>
    </submittedName>
</protein>
<feature type="transmembrane region" description="Helical" evidence="2">
    <location>
        <begin position="64"/>
        <end position="86"/>
    </location>
</feature>
<evidence type="ECO:0000256" key="1">
    <source>
        <dbReference type="SAM" id="MobiDB-lite"/>
    </source>
</evidence>
<evidence type="ECO:0000313" key="3">
    <source>
        <dbReference type="EMBL" id="PWG64411.1"/>
    </source>
</evidence>
<reference evidence="3 4" key="1">
    <citation type="journal article" date="2018" name="Int. J. Syst. Evol. Microbiol.">
        <title>Bifidobacterium callitrichidarum sp. nov. from the faeces of the emperor tamarin (Saguinus imperator).</title>
        <authorList>
            <person name="Modesto M."/>
            <person name="Michelini S."/>
            <person name="Sansosti M.C."/>
            <person name="De Filippo C."/>
            <person name="Cavalieri D."/>
            <person name="Qvirist L."/>
            <person name="Andlid T."/>
            <person name="Spiezio C."/>
            <person name="Sandri C."/>
            <person name="Pascarelli S."/>
            <person name="Sgorbati B."/>
            <person name="Mattarelli P."/>
        </authorList>
    </citation>
    <scope>NUCLEOTIDE SEQUENCE [LARGE SCALE GENOMIC DNA]</scope>
    <source>
        <strain evidence="3 4">TRI 5</strain>
    </source>
</reference>
<accession>A0A2U2N5A2</accession>
<keyword evidence="2" id="KW-0472">Membrane</keyword>
<comment type="caution">
    <text evidence="3">The sequence shown here is derived from an EMBL/GenBank/DDBJ whole genome shotgun (WGS) entry which is preliminary data.</text>
</comment>
<proteinExistence type="predicted"/>
<evidence type="ECO:0000256" key="2">
    <source>
        <dbReference type="SAM" id="Phobius"/>
    </source>
</evidence>
<dbReference type="Proteomes" id="UP000245876">
    <property type="component" value="Unassembled WGS sequence"/>
</dbReference>
<dbReference type="EMBL" id="QFFM01000018">
    <property type="protein sequence ID" value="PWG64411.1"/>
    <property type="molecule type" value="Genomic_DNA"/>
</dbReference>
<evidence type="ECO:0000313" key="4">
    <source>
        <dbReference type="Proteomes" id="UP000245876"/>
    </source>
</evidence>
<keyword evidence="4" id="KW-1185">Reference proteome</keyword>
<sequence>MASAAESANRAIPTLATHPEIGNVRRDDALQPSAIPVSGHRYTPDLVSEYQDSRQQREHRRRTMVRVVCVVIAVAMLGSLVIPAIYAGL</sequence>
<keyword evidence="2" id="KW-0812">Transmembrane</keyword>
<organism evidence="3 4">
    <name type="scientific">Bifidobacterium callitrichidarum</name>
    <dbReference type="NCBI Taxonomy" id="2052941"/>
    <lineage>
        <taxon>Bacteria</taxon>
        <taxon>Bacillati</taxon>
        <taxon>Actinomycetota</taxon>
        <taxon>Actinomycetes</taxon>
        <taxon>Bifidobacteriales</taxon>
        <taxon>Bifidobacteriaceae</taxon>
        <taxon>Bifidobacterium</taxon>
    </lineage>
</organism>
<keyword evidence="2" id="KW-1133">Transmembrane helix</keyword>